<evidence type="ECO:0000313" key="1">
    <source>
        <dbReference type="EMBL" id="KAJ4704019.1"/>
    </source>
</evidence>
<dbReference type="EMBL" id="CM051406">
    <property type="protein sequence ID" value="KAJ4704019.1"/>
    <property type="molecule type" value="Genomic_DNA"/>
</dbReference>
<gene>
    <name evidence="1" type="ORF">OWV82_023841</name>
</gene>
<comment type="caution">
    <text evidence="1">The sequence shown here is derived from an EMBL/GenBank/DDBJ whole genome shotgun (WGS) entry which is preliminary data.</text>
</comment>
<accession>A0ACC1WY99</accession>
<dbReference type="Proteomes" id="UP001164539">
    <property type="component" value="Chromosome 13"/>
</dbReference>
<reference evidence="1 2" key="1">
    <citation type="journal article" date="2023" name="Science">
        <title>Complex scaffold remodeling in plant triterpene biosynthesis.</title>
        <authorList>
            <person name="De La Pena R."/>
            <person name="Hodgson H."/>
            <person name="Liu J.C."/>
            <person name="Stephenson M.J."/>
            <person name="Martin A.C."/>
            <person name="Owen C."/>
            <person name="Harkess A."/>
            <person name="Leebens-Mack J."/>
            <person name="Jimenez L.E."/>
            <person name="Osbourn A."/>
            <person name="Sattely E.S."/>
        </authorList>
    </citation>
    <scope>NUCLEOTIDE SEQUENCE [LARGE SCALE GENOMIC DNA]</scope>
    <source>
        <strain evidence="2">cv. JPN11</strain>
        <tissue evidence="1">Leaf</tissue>
    </source>
</reference>
<evidence type="ECO:0000313" key="2">
    <source>
        <dbReference type="Proteomes" id="UP001164539"/>
    </source>
</evidence>
<proteinExistence type="predicted"/>
<protein>
    <submittedName>
        <fullName evidence="1">Phospholipase C</fullName>
    </submittedName>
</protein>
<keyword evidence="2" id="KW-1185">Reference proteome</keyword>
<sequence length="179" mass="19786">MGAMFSKHFKREEQQTKAVNSSNGGNSSSQEPTSIIEFIKPECLKIKKNKQDMKKKKLNPYEKTITKPRKLTLEDWLVASPGPSSRPEYFNGGELNVLKQFSKKVHPSSARIQEAGAAATSTSRTGDCSTFSCSMEASSVSRSQSGKLKKKVTFKSPEEADIILFYSPPETIGSHYVSL</sequence>
<organism evidence="1 2">
    <name type="scientific">Melia azedarach</name>
    <name type="common">Chinaberry tree</name>
    <dbReference type="NCBI Taxonomy" id="155640"/>
    <lineage>
        <taxon>Eukaryota</taxon>
        <taxon>Viridiplantae</taxon>
        <taxon>Streptophyta</taxon>
        <taxon>Embryophyta</taxon>
        <taxon>Tracheophyta</taxon>
        <taxon>Spermatophyta</taxon>
        <taxon>Magnoliopsida</taxon>
        <taxon>eudicotyledons</taxon>
        <taxon>Gunneridae</taxon>
        <taxon>Pentapetalae</taxon>
        <taxon>rosids</taxon>
        <taxon>malvids</taxon>
        <taxon>Sapindales</taxon>
        <taxon>Meliaceae</taxon>
        <taxon>Melia</taxon>
    </lineage>
</organism>
<name>A0ACC1WY99_MELAZ</name>